<evidence type="ECO:0000313" key="2">
    <source>
        <dbReference type="EMBL" id="KDQ15154.1"/>
    </source>
</evidence>
<protein>
    <submittedName>
        <fullName evidence="2">Uncharacterized protein</fullName>
    </submittedName>
</protein>
<evidence type="ECO:0000256" key="1">
    <source>
        <dbReference type="SAM" id="Phobius"/>
    </source>
</evidence>
<keyword evidence="1" id="KW-0812">Transmembrane</keyword>
<organism evidence="2 3">
    <name type="scientific">Botryobasidium botryosum (strain FD-172 SS1)</name>
    <dbReference type="NCBI Taxonomy" id="930990"/>
    <lineage>
        <taxon>Eukaryota</taxon>
        <taxon>Fungi</taxon>
        <taxon>Dikarya</taxon>
        <taxon>Basidiomycota</taxon>
        <taxon>Agaricomycotina</taxon>
        <taxon>Agaricomycetes</taxon>
        <taxon>Cantharellales</taxon>
        <taxon>Botryobasidiaceae</taxon>
        <taxon>Botryobasidium</taxon>
    </lineage>
</organism>
<keyword evidence="1" id="KW-1133">Transmembrane helix</keyword>
<sequence length="708" mass="76420">MEYHKLLDPSTSTPQSAAFDIDGAHTSGQYYEPPSRSYPTYHPPTPKTSFFSSFEPPNYARLALHVFFCLLAFPIIYFLPYKSTQQGLPIFWTRTIVAVTCGIVGTILGISLFALARRNIEAAMWATVIHDRQLTLSQFSQFADEPLAAWSAIQLARIHFANLFKKGSPVKFIWIFSILFYLCVISCVAALAFAFGRIVVVREYVRRQSTDWITATVPGDLSADDLTRAGPWITAATDTTRLWTYIPASQAAQLLPPSISFPYPVNSSSPSDQVYFPETQPNLLRPDGSGLGSFDLELMSKTIGHGGVVLNKSDTDVTTTADGGIWWPRWGIRAACQTLESPQTNLAQRAASGASYTFITRSSLSALFGTLRVDLPSFLQSPANLSAVLLPGDSVPSGLSLSSIALAGAYPNNGQPLSFSTVVIQPSSLSFNGWVTIDTILIRLNTSFTPLGVFGGGQDSNGIGYDAMVCVEAFEPWVLETYNGTASTSVPRTNGIVGPGLALHDAGWNADDRALLSAGLAAKGLNATGKDEVFRGVQGNARSILLKDRDPGLNYVPSPTVISFSNTTTGGPLGYNRLSPTQFARTLAMSDASNLLPFLVGTLPIIAHTYRNIYLASAYATALPLAIALAVVASLGVLAAFFVPKLPSSRPRRDFGVFGWMAAMEDDEMLGRVHRLGHGMGMSETPEVELADIRAKLGRYRVKPDVGL</sequence>
<keyword evidence="3" id="KW-1185">Reference proteome</keyword>
<dbReference type="EMBL" id="KL198034">
    <property type="protein sequence ID" value="KDQ15154.1"/>
    <property type="molecule type" value="Genomic_DNA"/>
</dbReference>
<proteinExistence type="predicted"/>
<dbReference type="InParanoid" id="A0A067MHX4"/>
<gene>
    <name evidence="2" type="ORF">BOTBODRAFT_304314</name>
</gene>
<keyword evidence="1" id="KW-0472">Membrane</keyword>
<accession>A0A067MHX4</accession>
<feature type="transmembrane region" description="Helical" evidence="1">
    <location>
        <begin position="172"/>
        <end position="200"/>
    </location>
</feature>
<reference evidence="3" key="1">
    <citation type="journal article" date="2014" name="Proc. Natl. Acad. Sci. U.S.A.">
        <title>Extensive sampling of basidiomycete genomes demonstrates inadequacy of the white-rot/brown-rot paradigm for wood decay fungi.</title>
        <authorList>
            <person name="Riley R."/>
            <person name="Salamov A.A."/>
            <person name="Brown D.W."/>
            <person name="Nagy L.G."/>
            <person name="Floudas D."/>
            <person name="Held B.W."/>
            <person name="Levasseur A."/>
            <person name="Lombard V."/>
            <person name="Morin E."/>
            <person name="Otillar R."/>
            <person name="Lindquist E.A."/>
            <person name="Sun H."/>
            <person name="LaButti K.M."/>
            <person name="Schmutz J."/>
            <person name="Jabbour D."/>
            <person name="Luo H."/>
            <person name="Baker S.E."/>
            <person name="Pisabarro A.G."/>
            <person name="Walton J.D."/>
            <person name="Blanchette R.A."/>
            <person name="Henrissat B."/>
            <person name="Martin F."/>
            <person name="Cullen D."/>
            <person name="Hibbett D.S."/>
            <person name="Grigoriev I.V."/>
        </authorList>
    </citation>
    <scope>NUCLEOTIDE SEQUENCE [LARGE SCALE GENOMIC DNA]</scope>
    <source>
        <strain evidence="3">FD-172 SS1</strain>
    </source>
</reference>
<feature type="transmembrane region" description="Helical" evidence="1">
    <location>
        <begin position="91"/>
        <end position="116"/>
    </location>
</feature>
<dbReference type="AlphaFoldDB" id="A0A067MHX4"/>
<dbReference type="STRING" id="930990.A0A067MHX4"/>
<feature type="transmembrane region" description="Helical" evidence="1">
    <location>
        <begin position="622"/>
        <end position="643"/>
    </location>
</feature>
<dbReference type="HOGENOM" id="CLU_017508_0_0_1"/>
<name>A0A067MHX4_BOTB1</name>
<dbReference type="Proteomes" id="UP000027195">
    <property type="component" value="Unassembled WGS sequence"/>
</dbReference>
<feature type="transmembrane region" description="Helical" evidence="1">
    <location>
        <begin position="59"/>
        <end position="79"/>
    </location>
</feature>
<evidence type="ECO:0000313" key="3">
    <source>
        <dbReference type="Proteomes" id="UP000027195"/>
    </source>
</evidence>
<dbReference type="OrthoDB" id="8191639at2759"/>